<keyword evidence="7" id="KW-1185">Reference proteome</keyword>
<dbReference type="OMA" id="QARMSRY"/>
<organism evidence="6 7">
    <name type="scientific">Gonapodya prolifera (strain JEL478)</name>
    <name type="common">Monoblepharis prolifera</name>
    <dbReference type="NCBI Taxonomy" id="1344416"/>
    <lineage>
        <taxon>Eukaryota</taxon>
        <taxon>Fungi</taxon>
        <taxon>Fungi incertae sedis</taxon>
        <taxon>Chytridiomycota</taxon>
        <taxon>Chytridiomycota incertae sedis</taxon>
        <taxon>Monoblepharidomycetes</taxon>
        <taxon>Monoblepharidales</taxon>
        <taxon>Gonapodyaceae</taxon>
        <taxon>Gonapodya</taxon>
    </lineage>
</organism>
<dbReference type="CDD" id="cd00174">
    <property type="entry name" value="SH3"/>
    <property type="match status" value="1"/>
</dbReference>
<feature type="compositionally biased region" description="Low complexity" evidence="3">
    <location>
        <begin position="142"/>
        <end position="218"/>
    </location>
</feature>
<dbReference type="Gene3D" id="2.30.30.40">
    <property type="entry name" value="SH3 Domains"/>
    <property type="match status" value="1"/>
</dbReference>
<feature type="region of interest" description="Disordered" evidence="3">
    <location>
        <begin position="142"/>
        <end position="223"/>
    </location>
</feature>
<accession>A0A138ZXT1</accession>
<dbReference type="EMBL" id="KQ965910">
    <property type="protein sequence ID" value="KXS08953.1"/>
    <property type="molecule type" value="Genomic_DNA"/>
</dbReference>
<feature type="region of interest" description="Disordered" evidence="3">
    <location>
        <begin position="1"/>
        <end position="23"/>
    </location>
</feature>
<feature type="compositionally biased region" description="Polar residues" evidence="3">
    <location>
        <begin position="597"/>
        <end position="606"/>
    </location>
</feature>
<feature type="compositionally biased region" description="Gly residues" evidence="3">
    <location>
        <begin position="1"/>
        <end position="17"/>
    </location>
</feature>
<keyword evidence="1 2" id="KW-0728">SH3 domain</keyword>
<dbReference type="SMART" id="SM00326">
    <property type="entry name" value="SH3"/>
    <property type="match status" value="1"/>
</dbReference>
<keyword evidence="4" id="KW-0472">Membrane</keyword>
<dbReference type="AlphaFoldDB" id="A0A138ZXT1"/>
<evidence type="ECO:0000256" key="4">
    <source>
        <dbReference type="SAM" id="Phobius"/>
    </source>
</evidence>
<gene>
    <name evidence="6" type="ORF">M427DRAFT_39768</name>
</gene>
<dbReference type="Proteomes" id="UP000070544">
    <property type="component" value="Unassembled WGS sequence"/>
</dbReference>
<sequence>MDGQERFGGGGSVGTGTGRRRGQMGRRGTAVWAGVVLLLLVSVMVVGRVAGQAATTVGGCRCTTSCVGGVNQQTGQLDFYCFTGNDCASAMLTADGLLWDFCVPTNQVTSAAQSSTTLAARTSSASSARAVTTSSLVRTSMAAPIQPSSSSLPSPTAAPTTAQQPPAPAAAPTAAAPAVPTMDQMQAASPTTAAGSSGSTSPNPSINGNSIAGATTPSGAPPAPDSTGTIVGIVIALLALAAVGGLVVVVAMKRKRDREDKENPFGPPQGGYAVSTRNWPAGGGGPPGRQSGRQSLNRPSRGPGGQDSGSYRGSDSSRRMPRSTGPPAPPPSFLMKNTPPLPGMEQVEGGGGGGGSRRMGGGLGPMPYQPWLMGIDPGEERQVDSYGIPLPTADVVQPGQDGGQAQAWQQQQAQGQQSARSSRSGTQTFEQMEQLQQARMSRYGIESGQVISQDMEQRQQARMSRYGIESQAPYPLVQSQSQPYSARSSARMTLNRPASSAARRSAAYVTDAPPVLPPLGGIDRTPGGPETTLSRSKDSGFSDGRRKSVAPVDTAFVDPSTRAQQTDVRGPPPPQTANVDVKGPPSARADRADRSQSKQGQTQDTVSRGRSLSRGRSQSQSTPQDFMSMDRPPRDSSRAAMVGERPGTGMGGERPQTLTRRIPPPLGDTAARKTHTVTSPYEPRRIGGLRLRPGMVVEVFKSVGDGFVEGRELTRGEEGVFPESCIEGYVGV</sequence>
<evidence type="ECO:0000256" key="3">
    <source>
        <dbReference type="SAM" id="MobiDB-lite"/>
    </source>
</evidence>
<feature type="compositionally biased region" description="Polar residues" evidence="3">
    <location>
        <begin position="453"/>
        <end position="462"/>
    </location>
</feature>
<reference evidence="6 7" key="1">
    <citation type="journal article" date="2015" name="Genome Biol. Evol.">
        <title>Phylogenomic analyses indicate that early fungi evolved digesting cell walls of algal ancestors of land plants.</title>
        <authorList>
            <person name="Chang Y."/>
            <person name="Wang S."/>
            <person name="Sekimoto S."/>
            <person name="Aerts A.L."/>
            <person name="Choi C."/>
            <person name="Clum A."/>
            <person name="LaButti K.M."/>
            <person name="Lindquist E.A."/>
            <person name="Yee Ngan C."/>
            <person name="Ohm R.A."/>
            <person name="Salamov A.A."/>
            <person name="Grigoriev I.V."/>
            <person name="Spatafora J.W."/>
            <person name="Berbee M.L."/>
        </authorList>
    </citation>
    <scope>NUCLEOTIDE SEQUENCE [LARGE SCALE GENOMIC DNA]</scope>
    <source>
        <strain evidence="6 7">JEL478</strain>
    </source>
</reference>
<keyword evidence="4" id="KW-0812">Transmembrane</keyword>
<feature type="compositionally biased region" description="Low complexity" evidence="3">
    <location>
        <begin position="496"/>
        <end position="507"/>
    </location>
</feature>
<evidence type="ECO:0000256" key="1">
    <source>
        <dbReference type="ARBA" id="ARBA00022443"/>
    </source>
</evidence>
<evidence type="ECO:0000259" key="5">
    <source>
        <dbReference type="PROSITE" id="PS50002"/>
    </source>
</evidence>
<feature type="transmembrane region" description="Helical" evidence="4">
    <location>
        <begin position="29"/>
        <end position="51"/>
    </location>
</feature>
<name>A0A138ZXT1_GONPJ</name>
<feature type="compositionally biased region" description="Low complexity" evidence="3">
    <location>
        <begin position="608"/>
        <end position="621"/>
    </location>
</feature>
<feature type="compositionally biased region" description="Gly residues" evidence="3">
    <location>
        <begin position="348"/>
        <end position="364"/>
    </location>
</feature>
<feature type="compositionally biased region" description="Basic and acidic residues" evidence="3">
    <location>
        <begin position="535"/>
        <end position="546"/>
    </location>
</feature>
<dbReference type="SUPFAM" id="SSF50044">
    <property type="entry name" value="SH3-domain"/>
    <property type="match status" value="1"/>
</dbReference>
<dbReference type="PROSITE" id="PS50002">
    <property type="entry name" value="SH3"/>
    <property type="match status" value="1"/>
</dbReference>
<feature type="compositionally biased region" description="Low complexity" evidence="3">
    <location>
        <begin position="397"/>
        <end position="427"/>
    </location>
</feature>
<evidence type="ECO:0000313" key="7">
    <source>
        <dbReference type="Proteomes" id="UP000070544"/>
    </source>
</evidence>
<feature type="region of interest" description="Disordered" evidence="3">
    <location>
        <begin position="453"/>
        <end position="685"/>
    </location>
</feature>
<feature type="transmembrane region" description="Helical" evidence="4">
    <location>
        <begin position="230"/>
        <end position="252"/>
    </location>
</feature>
<feature type="compositionally biased region" description="Polar residues" evidence="3">
    <location>
        <begin position="477"/>
        <end position="492"/>
    </location>
</feature>
<protein>
    <recommendedName>
        <fullName evidence="5">SH3 domain-containing protein</fullName>
    </recommendedName>
</protein>
<dbReference type="InterPro" id="IPR001452">
    <property type="entry name" value="SH3_domain"/>
</dbReference>
<evidence type="ECO:0000313" key="6">
    <source>
        <dbReference type="EMBL" id="KXS08953.1"/>
    </source>
</evidence>
<feature type="domain" description="SH3" evidence="5">
    <location>
        <begin position="670"/>
        <end position="731"/>
    </location>
</feature>
<evidence type="ECO:0000256" key="2">
    <source>
        <dbReference type="PROSITE-ProRule" id="PRU00192"/>
    </source>
</evidence>
<dbReference type="InterPro" id="IPR036028">
    <property type="entry name" value="SH3-like_dom_sf"/>
</dbReference>
<feature type="region of interest" description="Disordered" evidence="3">
    <location>
        <begin position="256"/>
        <end position="434"/>
    </location>
</feature>
<proteinExistence type="predicted"/>
<keyword evidence="4" id="KW-1133">Transmembrane helix</keyword>